<dbReference type="AlphaFoldDB" id="A0A174AKV7"/>
<evidence type="ECO:0000313" key="12">
    <source>
        <dbReference type="EMBL" id="PDX82669.1"/>
    </source>
</evidence>
<evidence type="ECO:0000313" key="13">
    <source>
        <dbReference type="Proteomes" id="UP000220005"/>
    </source>
</evidence>
<evidence type="ECO:0000256" key="8">
    <source>
        <dbReference type="ARBA" id="ARBA00051875"/>
    </source>
</evidence>
<dbReference type="GO" id="GO:0036222">
    <property type="term" value="F:XTP diphosphatase activity"/>
    <property type="evidence" value="ECO:0007669"/>
    <property type="project" value="UniProtKB-UniRule"/>
</dbReference>
<dbReference type="Proteomes" id="UP000220005">
    <property type="component" value="Unassembled WGS sequence"/>
</dbReference>
<comment type="function">
    <text evidence="10">Pyrophosphatase that catalyzes the hydrolysis of nucleoside triphosphates to their monophosphate derivatives, with a high preference for the non-canonical purine nucleotides XTP (xanthosine triphosphate), dITP (deoxyinosine triphosphate) and ITP. Seems to function as a house-cleaning enzyme that removes non-canonical purine nucleotides from the nucleotide pool, thus preventing their incorporation into DNA/RNA and avoiding chromosomal lesions.</text>
</comment>
<evidence type="ECO:0000256" key="4">
    <source>
        <dbReference type="ARBA" id="ARBA00022741"/>
    </source>
</evidence>
<dbReference type="Gene3D" id="3.90.950.10">
    <property type="match status" value="1"/>
</dbReference>
<dbReference type="RefSeq" id="WP_055190578.1">
    <property type="nucleotide sequence ID" value="NZ_NMTY01000003.1"/>
</dbReference>
<keyword evidence="4 10" id="KW-0547">Nucleotide-binding</keyword>
<sequence length="210" mass="22582">MKICAATGNAGKLRELRRILEAQGHEVVSQKELGITIEPDETGTTFEENALIKAETICKASGLPTIADDSGLCVDALDGAPGVYSARYCGHHGDDEANNDKLLEKMKDVPAGQRGAKFVAAVCFILPEGRHLTCVGECPGRVAFERLAGDYGFGYDPLFIPDECGVGKTGKRPNTEGRSYAQLTPDEKDAISHRGNALAEMEKKLPDFLK</sequence>
<reference evidence="12 13" key="1">
    <citation type="journal article" date="2017" name="Front. Microbiol.">
        <title>New Insights into the Diversity of the Genus Faecalibacterium.</title>
        <authorList>
            <person name="Benevides L."/>
            <person name="Burman S."/>
            <person name="Martin R."/>
            <person name="Robert V."/>
            <person name="Thomas M."/>
            <person name="Miquel S."/>
            <person name="Chain F."/>
            <person name="Sokol H."/>
            <person name="Bermudez-Humaran L.G."/>
            <person name="Morrison M."/>
            <person name="Langella P."/>
            <person name="Azevedo V.A."/>
            <person name="Chatel J.M."/>
            <person name="Soares S."/>
        </authorList>
    </citation>
    <scope>NUCLEOTIDE SEQUENCE [LARGE SCALE GENOMIC DNA]</scope>
    <source>
        <strain evidence="12 13">CNCM I 4575</strain>
    </source>
</reference>
<feature type="binding site" evidence="10">
    <location>
        <position position="188"/>
    </location>
    <ligand>
        <name>substrate</name>
    </ligand>
</feature>
<dbReference type="GO" id="GO:0017111">
    <property type="term" value="F:ribonucleoside triphosphate phosphatase activity"/>
    <property type="evidence" value="ECO:0007669"/>
    <property type="project" value="InterPro"/>
</dbReference>
<keyword evidence="5 10" id="KW-0378">Hydrolase</keyword>
<dbReference type="GO" id="GO:0046872">
    <property type="term" value="F:metal ion binding"/>
    <property type="evidence" value="ECO:0007669"/>
    <property type="project" value="UniProtKB-KW"/>
</dbReference>
<feature type="binding site" evidence="10">
    <location>
        <begin position="7"/>
        <end position="12"/>
    </location>
    <ligand>
        <name>substrate</name>
    </ligand>
</feature>
<feature type="active site" description="Proton acceptor" evidence="10">
    <location>
        <position position="69"/>
    </location>
</feature>
<evidence type="ECO:0000256" key="7">
    <source>
        <dbReference type="ARBA" id="ARBA00023080"/>
    </source>
</evidence>
<organism evidence="12 13">
    <name type="scientific">Faecalibacterium prausnitzii</name>
    <dbReference type="NCBI Taxonomy" id="853"/>
    <lineage>
        <taxon>Bacteria</taxon>
        <taxon>Bacillati</taxon>
        <taxon>Bacillota</taxon>
        <taxon>Clostridia</taxon>
        <taxon>Eubacteriales</taxon>
        <taxon>Oscillospiraceae</taxon>
        <taxon>Faecalibacterium</taxon>
    </lineage>
</organism>
<evidence type="ECO:0000256" key="1">
    <source>
        <dbReference type="ARBA" id="ARBA00008023"/>
    </source>
</evidence>
<dbReference type="FunFam" id="3.90.950.10:FF:000001">
    <property type="entry name" value="dITP/XTP pyrophosphatase"/>
    <property type="match status" value="1"/>
</dbReference>
<dbReference type="Pfam" id="PF01725">
    <property type="entry name" value="Ham1p_like"/>
    <property type="match status" value="1"/>
</dbReference>
<keyword evidence="6 10" id="KW-0460">Magnesium</keyword>
<dbReference type="EMBL" id="NMTY01000003">
    <property type="protein sequence ID" value="PDX82669.1"/>
    <property type="molecule type" value="Genomic_DNA"/>
</dbReference>
<comment type="subunit">
    <text evidence="2 10">Homodimer.</text>
</comment>
<dbReference type="GO" id="GO:0000166">
    <property type="term" value="F:nucleotide binding"/>
    <property type="evidence" value="ECO:0007669"/>
    <property type="project" value="UniProtKB-KW"/>
</dbReference>
<feature type="binding site" evidence="10">
    <location>
        <position position="69"/>
    </location>
    <ligand>
        <name>Mg(2+)</name>
        <dbReference type="ChEBI" id="CHEBI:18420"/>
    </ligand>
</feature>
<dbReference type="GO" id="GO:0009117">
    <property type="term" value="P:nucleotide metabolic process"/>
    <property type="evidence" value="ECO:0007669"/>
    <property type="project" value="UniProtKB-KW"/>
</dbReference>
<comment type="cofactor">
    <cofactor evidence="10">
        <name>Mg(2+)</name>
        <dbReference type="ChEBI" id="CHEBI:18420"/>
    </cofactor>
    <text evidence="10">Binds 1 Mg(2+) ion per subunit.</text>
</comment>
<comment type="catalytic activity">
    <reaction evidence="9 10">
        <text>XTP + H2O = XMP + diphosphate + H(+)</text>
        <dbReference type="Rhea" id="RHEA:28610"/>
        <dbReference type="ChEBI" id="CHEBI:15377"/>
        <dbReference type="ChEBI" id="CHEBI:15378"/>
        <dbReference type="ChEBI" id="CHEBI:33019"/>
        <dbReference type="ChEBI" id="CHEBI:57464"/>
        <dbReference type="ChEBI" id="CHEBI:61314"/>
        <dbReference type="EC" id="3.6.1.66"/>
    </reaction>
</comment>
<feature type="binding site" evidence="10">
    <location>
        <position position="70"/>
    </location>
    <ligand>
        <name>substrate</name>
    </ligand>
</feature>
<name>A0A174AKV7_9FIRM</name>
<comment type="catalytic activity">
    <reaction evidence="10">
        <text>ITP + H2O = IMP + diphosphate + H(+)</text>
        <dbReference type="Rhea" id="RHEA:29399"/>
        <dbReference type="ChEBI" id="CHEBI:15377"/>
        <dbReference type="ChEBI" id="CHEBI:15378"/>
        <dbReference type="ChEBI" id="CHEBI:33019"/>
        <dbReference type="ChEBI" id="CHEBI:58053"/>
        <dbReference type="ChEBI" id="CHEBI:61402"/>
        <dbReference type="EC" id="3.6.1.66"/>
    </reaction>
</comment>
<dbReference type="GO" id="GO:0035870">
    <property type="term" value="F:dITP diphosphatase activity"/>
    <property type="evidence" value="ECO:0007669"/>
    <property type="project" value="UniProtKB-UniRule"/>
</dbReference>
<dbReference type="OrthoDB" id="9807456at2"/>
<comment type="similarity">
    <text evidence="1 10 11">Belongs to the HAM1 NTPase family.</text>
</comment>
<dbReference type="GO" id="GO:0036220">
    <property type="term" value="F:ITP diphosphatase activity"/>
    <property type="evidence" value="ECO:0007669"/>
    <property type="project" value="UniProtKB-UniRule"/>
</dbReference>
<protein>
    <recommendedName>
        <fullName evidence="10">dITP/XTP pyrophosphatase</fullName>
        <ecNumber evidence="10">3.6.1.66</ecNumber>
    </recommendedName>
    <alternativeName>
        <fullName evidence="10">Non-canonical purine NTP pyrophosphatase</fullName>
    </alternativeName>
    <alternativeName>
        <fullName evidence="10">Non-standard purine NTP pyrophosphatase</fullName>
    </alternativeName>
    <alternativeName>
        <fullName evidence="10">Nucleoside-triphosphate diphosphatase</fullName>
    </alternativeName>
    <alternativeName>
        <fullName evidence="10">Nucleoside-triphosphate pyrophosphatase</fullName>
        <shortName evidence="10">NTPase</shortName>
    </alternativeName>
</protein>
<dbReference type="EC" id="3.6.1.66" evidence="10"/>
<dbReference type="InterPro" id="IPR029001">
    <property type="entry name" value="ITPase-like_fam"/>
</dbReference>
<dbReference type="PANTHER" id="PTHR11067">
    <property type="entry name" value="INOSINE TRIPHOSPHATE PYROPHOSPHATASE/HAM1 PROTEIN"/>
    <property type="match status" value="1"/>
</dbReference>
<keyword evidence="7 10" id="KW-0546">Nucleotide metabolism</keyword>
<dbReference type="InterPro" id="IPR002637">
    <property type="entry name" value="RdgB/HAM1"/>
</dbReference>
<evidence type="ECO:0000256" key="6">
    <source>
        <dbReference type="ARBA" id="ARBA00022842"/>
    </source>
</evidence>
<dbReference type="CDD" id="cd00515">
    <property type="entry name" value="HAM1"/>
    <property type="match status" value="1"/>
</dbReference>
<dbReference type="InterPro" id="IPR020922">
    <property type="entry name" value="dITP/XTP_pyrophosphatase"/>
</dbReference>
<dbReference type="GO" id="GO:0009146">
    <property type="term" value="P:purine nucleoside triphosphate catabolic process"/>
    <property type="evidence" value="ECO:0007669"/>
    <property type="project" value="UniProtKB-UniRule"/>
</dbReference>
<evidence type="ECO:0000256" key="9">
    <source>
        <dbReference type="ARBA" id="ARBA00052017"/>
    </source>
</evidence>
<comment type="catalytic activity">
    <reaction evidence="8 10">
        <text>dITP + H2O = dIMP + diphosphate + H(+)</text>
        <dbReference type="Rhea" id="RHEA:28342"/>
        <dbReference type="ChEBI" id="CHEBI:15377"/>
        <dbReference type="ChEBI" id="CHEBI:15378"/>
        <dbReference type="ChEBI" id="CHEBI:33019"/>
        <dbReference type="ChEBI" id="CHEBI:61194"/>
        <dbReference type="ChEBI" id="CHEBI:61382"/>
        <dbReference type="EC" id="3.6.1.66"/>
    </reaction>
</comment>
<feature type="binding site" evidence="10">
    <location>
        <position position="40"/>
    </location>
    <ligand>
        <name>Mg(2+)</name>
        <dbReference type="ChEBI" id="CHEBI:18420"/>
    </ligand>
</feature>
<feature type="binding site" evidence="10">
    <location>
        <begin position="153"/>
        <end position="156"/>
    </location>
    <ligand>
        <name>substrate</name>
    </ligand>
</feature>
<dbReference type="SUPFAM" id="SSF52972">
    <property type="entry name" value="ITPase-like"/>
    <property type="match status" value="1"/>
</dbReference>
<dbReference type="NCBIfam" id="TIGR00042">
    <property type="entry name" value="RdgB/HAM1 family non-canonical purine NTP pyrophosphatase"/>
    <property type="match status" value="1"/>
</dbReference>
<dbReference type="GO" id="GO:0005829">
    <property type="term" value="C:cytosol"/>
    <property type="evidence" value="ECO:0007669"/>
    <property type="project" value="TreeGrafter"/>
</dbReference>
<evidence type="ECO:0000256" key="2">
    <source>
        <dbReference type="ARBA" id="ARBA00011738"/>
    </source>
</evidence>
<proteinExistence type="inferred from homology"/>
<evidence type="ECO:0000256" key="3">
    <source>
        <dbReference type="ARBA" id="ARBA00022723"/>
    </source>
</evidence>
<comment type="caution">
    <text evidence="12">The sequence shown here is derived from an EMBL/GenBank/DDBJ whole genome shotgun (WGS) entry which is preliminary data.</text>
</comment>
<gene>
    <name evidence="12" type="primary">rdgB</name>
    <name evidence="12" type="ORF">CGS58_00405</name>
</gene>
<dbReference type="HAMAP" id="MF_01405">
    <property type="entry name" value="Non_canon_purine_NTPase"/>
    <property type="match status" value="1"/>
</dbReference>
<evidence type="ECO:0000256" key="10">
    <source>
        <dbReference type="HAMAP-Rule" id="MF_01405"/>
    </source>
</evidence>
<keyword evidence="3 10" id="KW-0479">Metal-binding</keyword>
<feature type="binding site" evidence="10">
    <location>
        <begin position="193"/>
        <end position="194"/>
    </location>
    <ligand>
        <name>substrate</name>
    </ligand>
</feature>
<evidence type="ECO:0000256" key="11">
    <source>
        <dbReference type="RuleBase" id="RU003781"/>
    </source>
</evidence>
<dbReference type="PANTHER" id="PTHR11067:SF9">
    <property type="entry name" value="INOSINE TRIPHOSPHATE PYROPHOSPHATASE"/>
    <property type="match status" value="1"/>
</dbReference>
<accession>A0A174AKV7</accession>
<evidence type="ECO:0000256" key="5">
    <source>
        <dbReference type="ARBA" id="ARBA00022801"/>
    </source>
</evidence>